<evidence type="ECO:0000256" key="2">
    <source>
        <dbReference type="ARBA" id="ARBA00022670"/>
    </source>
</evidence>
<keyword evidence="2" id="KW-0645">Protease</keyword>
<feature type="domain" description="NlpC/P60" evidence="5">
    <location>
        <begin position="7"/>
        <end position="151"/>
    </location>
</feature>
<protein>
    <submittedName>
        <fullName evidence="6">Peptidase P60</fullName>
    </submittedName>
</protein>
<comment type="similarity">
    <text evidence="1">Belongs to the peptidase C40 family.</text>
</comment>
<accession>A0A6N6VR92</accession>
<dbReference type="EMBL" id="WESC01000003">
    <property type="protein sequence ID" value="KAB7741766.1"/>
    <property type="molecule type" value="Genomic_DNA"/>
</dbReference>
<dbReference type="InterPro" id="IPR038765">
    <property type="entry name" value="Papain-like_cys_pep_sf"/>
</dbReference>
<dbReference type="InterPro" id="IPR000064">
    <property type="entry name" value="NLP_P60_dom"/>
</dbReference>
<dbReference type="Proteomes" id="UP000468901">
    <property type="component" value="Unassembled WGS sequence"/>
</dbReference>
<evidence type="ECO:0000256" key="1">
    <source>
        <dbReference type="ARBA" id="ARBA00007074"/>
    </source>
</evidence>
<dbReference type="InterPro" id="IPR051202">
    <property type="entry name" value="Peptidase_C40"/>
</dbReference>
<dbReference type="SUPFAM" id="SSF54001">
    <property type="entry name" value="Cysteine proteinases"/>
    <property type="match status" value="1"/>
</dbReference>
<reference evidence="6 7" key="1">
    <citation type="submission" date="2019-09" db="EMBL/GenBank/DDBJ databases">
        <title>Parvibaculum sedimenti sp. nov., isolated from sediment.</title>
        <authorList>
            <person name="Wang Y."/>
        </authorList>
    </citation>
    <scope>NUCLEOTIDE SEQUENCE [LARGE SCALE GENOMIC DNA]</scope>
    <source>
        <strain evidence="6 7">HXT-9</strain>
    </source>
</reference>
<dbReference type="PANTHER" id="PTHR47053">
    <property type="entry name" value="MUREIN DD-ENDOPEPTIDASE MEPH-RELATED"/>
    <property type="match status" value="1"/>
</dbReference>
<proteinExistence type="inferred from homology"/>
<dbReference type="Pfam" id="PF00877">
    <property type="entry name" value="NLPC_P60"/>
    <property type="match status" value="1"/>
</dbReference>
<dbReference type="InterPro" id="IPR011929">
    <property type="entry name" value="Phage_pept_NlpC/P60"/>
</dbReference>
<dbReference type="GO" id="GO:0006508">
    <property type="term" value="P:proteolysis"/>
    <property type="evidence" value="ECO:0007669"/>
    <property type="project" value="UniProtKB-KW"/>
</dbReference>
<dbReference type="NCBIfam" id="TIGR02219">
    <property type="entry name" value="phage_NlpC_fam"/>
    <property type="match status" value="1"/>
</dbReference>
<name>A0A6N6VR92_9HYPH</name>
<evidence type="ECO:0000259" key="5">
    <source>
        <dbReference type="PROSITE" id="PS51935"/>
    </source>
</evidence>
<evidence type="ECO:0000256" key="4">
    <source>
        <dbReference type="ARBA" id="ARBA00022807"/>
    </source>
</evidence>
<sequence>MAEAGTELTRAAVVAAARAWIGTPYRHQASCKGAGADCLGLVRGLWREFHGAEPEVPPAYTADWAEAPGTDGNVIEAMAEAARRHLVEIAVGEARAGDVVLFRMRARGPAKHAGVLTGEERMVHAWSGRAVVETSLGPWWRARMACAFRFPGVND</sequence>
<dbReference type="GO" id="GO:0008234">
    <property type="term" value="F:cysteine-type peptidase activity"/>
    <property type="evidence" value="ECO:0007669"/>
    <property type="project" value="UniProtKB-KW"/>
</dbReference>
<dbReference type="PROSITE" id="PS51935">
    <property type="entry name" value="NLPC_P60"/>
    <property type="match status" value="1"/>
</dbReference>
<keyword evidence="7" id="KW-1185">Reference proteome</keyword>
<evidence type="ECO:0000256" key="3">
    <source>
        <dbReference type="ARBA" id="ARBA00022801"/>
    </source>
</evidence>
<dbReference type="AlphaFoldDB" id="A0A6N6VR92"/>
<dbReference type="Gene3D" id="3.90.1720.10">
    <property type="entry name" value="endopeptidase domain like (from Nostoc punctiforme)"/>
    <property type="match status" value="1"/>
</dbReference>
<dbReference type="PANTHER" id="PTHR47053:SF1">
    <property type="entry name" value="MUREIN DD-ENDOPEPTIDASE MEPH-RELATED"/>
    <property type="match status" value="1"/>
</dbReference>
<keyword evidence="4" id="KW-0788">Thiol protease</keyword>
<keyword evidence="3" id="KW-0378">Hydrolase</keyword>
<evidence type="ECO:0000313" key="7">
    <source>
        <dbReference type="Proteomes" id="UP000468901"/>
    </source>
</evidence>
<organism evidence="6 7">
    <name type="scientific">Parvibaculum sedimenti</name>
    <dbReference type="NCBI Taxonomy" id="2608632"/>
    <lineage>
        <taxon>Bacteria</taxon>
        <taxon>Pseudomonadati</taxon>
        <taxon>Pseudomonadota</taxon>
        <taxon>Alphaproteobacteria</taxon>
        <taxon>Hyphomicrobiales</taxon>
        <taxon>Parvibaculaceae</taxon>
        <taxon>Parvibaculum</taxon>
    </lineage>
</organism>
<evidence type="ECO:0000313" key="6">
    <source>
        <dbReference type="EMBL" id="KAB7741766.1"/>
    </source>
</evidence>
<gene>
    <name evidence="6" type="ORF">F2P47_04085</name>
</gene>
<comment type="caution">
    <text evidence="6">The sequence shown here is derived from an EMBL/GenBank/DDBJ whole genome shotgun (WGS) entry which is preliminary data.</text>
</comment>